<dbReference type="HOGENOM" id="CLU_2410983_0_0_10"/>
<accession>F0S802</accession>
<proteinExistence type="predicted"/>
<feature type="transmembrane region" description="Helical" evidence="1">
    <location>
        <begin position="12"/>
        <end position="36"/>
    </location>
</feature>
<keyword evidence="1" id="KW-1133">Transmembrane helix</keyword>
<evidence type="ECO:0000313" key="2">
    <source>
        <dbReference type="EMBL" id="ADY51223.1"/>
    </source>
</evidence>
<protein>
    <submittedName>
        <fullName evidence="2">Uncharacterized protein</fullName>
    </submittedName>
</protein>
<organism evidence="2 3">
    <name type="scientific">Pseudopedobacter saltans (strain ATCC 51119 / DSM 12145 / JCM 21818 / CCUG 39354 / LMG 10337 / NBRC 100064 / NCIMB 13643)</name>
    <name type="common">Pedobacter saltans</name>
    <dbReference type="NCBI Taxonomy" id="762903"/>
    <lineage>
        <taxon>Bacteria</taxon>
        <taxon>Pseudomonadati</taxon>
        <taxon>Bacteroidota</taxon>
        <taxon>Sphingobacteriia</taxon>
        <taxon>Sphingobacteriales</taxon>
        <taxon>Sphingobacteriaceae</taxon>
        <taxon>Pseudopedobacter</taxon>
    </lineage>
</organism>
<keyword evidence="1" id="KW-0812">Transmembrane</keyword>
<sequence length="92" mass="11126">MFISRKMNIFSSIAEVTLLGHRFLLIYSFISILYFVEFGSESMSDFDYEQLYFVERNVSGLWKIKKTKELQLICNSLVFFIYKIYRYTLFLK</sequence>
<dbReference type="Proteomes" id="UP000000310">
    <property type="component" value="Chromosome"/>
</dbReference>
<keyword evidence="3" id="KW-1185">Reference proteome</keyword>
<evidence type="ECO:0000313" key="3">
    <source>
        <dbReference type="Proteomes" id="UP000000310"/>
    </source>
</evidence>
<reference evidence="2 3" key="1">
    <citation type="journal article" date="2011" name="Stand. Genomic Sci.">
        <title>Complete genome sequence of the gliding, heparinolytic Pedobacter saltans type strain (113).</title>
        <authorList>
            <person name="Liolios K."/>
            <person name="Sikorski J."/>
            <person name="Lu M."/>
            <person name="Nolan M."/>
            <person name="Lapidus A."/>
            <person name="Lucas S."/>
            <person name="Hammon N."/>
            <person name="Deshpande S."/>
            <person name="Cheng J.F."/>
            <person name="Tapia R."/>
            <person name="Han C."/>
            <person name="Goodwin L."/>
            <person name="Pitluck S."/>
            <person name="Huntemann M."/>
            <person name="Ivanova N."/>
            <person name="Pagani I."/>
            <person name="Mavromatis K."/>
            <person name="Ovchinikova G."/>
            <person name="Pati A."/>
            <person name="Chen A."/>
            <person name="Palaniappan K."/>
            <person name="Land M."/>
            <person name="Hauser L."/>
            <person name="Brambilla E.M."/>
            <person name="Kotsyurbenko O."/>
            <person name="Rohde M."/>
            <person name="Tindall B.J."/>
            <person name="Abt B."/>
            <person name="Goker M."/>
            <person name="Detter J.C."/>
            <person name="Woyke T."/>
            <person name="Bristow J."/>
            <person name="Eisen J.A."/>
            <person name="Markowitz V."/>
            <person name="Hugenholtz P."/>
            <person name="Klenk H.P."/>
            <person name="Kyrpides N.C."/>
        </authorList>
    </citation>
    <scope>NUCLEOTIDE SEQUENCE [LARGE SCALE GENOMIC DNA]</scope>
    <source>
        <strain evidence="3">ATCC 51119 / DSM 12145 / JCM 21818 / LMG 10337 / NBRC 100064 / NCIMB 13643</strain>
    </source>
</reference>
<dbReference type="KEGG" id="psn:Pedsa_0647"/>
<dbReference type="EMBL" id="CP002545">
    <property type="protein sequence ID" value="ADY51223.1"/>
    <property type="molecule type" value="Genomic_DNA"/>
</dbReference>
<evidence type="ECO:0000256" key="1">
    <source>
        <dbReference type="SAM" id="Phobius"/>
    </source>
</evidence>
<gene>
    <name evidence="2" type="ordered locus">Pedsa_0647</name>
</gene>
<name>F0S802_PSESL</name>
<dbReference type="AlphaFoldDB" id="F0S802"/>
<keyword evidence="1" id="KW-0472">Membrane</keyword>
<reference evidence="3" key="2">
    <citation type="submission" date="2011-02" db="EMBL/GenBank/DDBJ databases">
        <title>The complete genome of Pedobacter saltans DSM 12145.</title>
        <authorList>
            <consortium name="US DOE Joint Genome Institute (JGI-PGF)"/>
            <person name="Lucas S."/>
            <person name="Copeland A."/>
            <person name="Lapidus A."/>
            <person name="Bruce D."/>
            <person name="Goodwin L."/>
            <person name="Pitluck S."/>
            <person name="Kyrpides N."/>
            <person name="Mavromatis K."/>
            <person name="Pagani I."/>
            <person name="Ivanova N."/>
            <person name="Ovchinnikova G."/>
            <person name="Lu M."/>
            <person name="Detter J.C."/>
            <person name="Han C."/>
            <person name="Land M."/>
            <person name="Hauser L."/>
            <person name="Markowitz V."/>
            <person name="Cheng J.-F."/>
            <person name="Hugenholtz P."/>
            <person name="Woyke T."/>
            <person name="Wu D."/>
            <person name="Tindall B."/>
            <person name="Pomrenke H.G."/>
            <person name="Brambilla E."/>
            <person name="Klenk H.-P."/>
            <person name="Eisen J.A."/>
        </authorList>
    </citation>
    <scope>NUCLEOTIDE SEQUENCE [LARGE SCALE GENOMIC DNA]</scope>
    <source>
        <strain evidence="3">ATCC 51119 / DSM 12145 / JCM 21818 / LMG 10337 / NBRC 100064 / NCIMB 13643</strain>
    </source>
</reference>